<feature type="region of interest" description="Disordered" evidence="2">
    <location>
        <begin position="165"/>
        <end position="197"/>
    </location>
</feature>
<evidence type="ECO:0000313" key="4">
    <source>
        <dbReference type="Proteomes" id="UP000041254"/>
    </source>
</evidence>
<evidence type="ECO:0000313" key="3">
    <source>
        <dbReference type="EMBL" id="CEL94330.1"/>
    </source>
</evidence>
<dbReference type="InParanoid" id="A0A0G4EFW2"/>
<feature type="region of interest" description="Disordered" evidence="2">
    <location>
        <begin position="607"/>
        <end position="654"/>
    </location>
</feature>
<keyword evidence="4" id="KW-1185">Reference proteome</keyword>
<evidence type="ECO:0000256" key="2">
    <source>
        <dbReference type="SAM" id="MobiDB-lite"/>
    </source>
</evidence>
<feature type="compositionally biased region" description="Basic and acidic residues" evidence="2">
    <location>
        <begin position="165"/>
        <end position="177"/>
    </location>
</feature>
<feature type="compositionally biased region" description="Acidic residues" evidence="2">
    <location>
        <begin position="237"/>
        <end position="247"/>
    </location>
</feature>
<reference evidence="3 4" key="1">
    <citation type="submission" date="2014-11" db="EMBL/GenBank/DDBJ databases">
        <authorList>
            <person name="Zhu J."/>
            <person name="Qi W."/>
            <person name="Song R."/>
        </authorList>
    </citation>
    <scope>NUCLEOTIDE SEQUENCE [LARGE SCALE GENOMIC DNA]</scope>
</reference>
<dbReference type="EMBL" id="CDMY01000217">
    <property type="protein sequence ID" value="CEL94330.1"/>
    <property type="molecule type" value="Genomic_DNA"/>
</dbReference>
<feature type="region of interest" description="Disordered" evidence="2">
    <location>
        <begin position="443"/>
        <end position="536"/>
    </location>
</feature>
<dbReference type="PANTHER" id="PTHR48125">
    <property type="entry name" value="LP07818P1"/>
    <property type="match status" value="1"/>
</dbReference>
<dbReference type="Proteomes" id="UP000041254">
    <property type="component" value="Unassembled WGS sequence"/>
</dbReference>
<feature type="region of interest" description="Disordered" evidence="2">
    <location>
        <begin position="280"/>
        <end position="321"/>
    </location>
</feature>
<dbReference type="OMA" id="ERETQNT"/>
<accession>A0A0G4EFW2</accession>
<name>A0A0G4EFW2_VITBC</name>
<feature type="compositionally biased region" description="Basic and acidic residues" evidence="2">
    <location>
        <begin position="500"/>
        <end position="513"/>
    </location>
</feature>
<feature type="region of interest" description="Disordered" evidence="2">
    <location>
        <begin position="785"/>
        <end position="882"/>
    </location>
</feature>
<feature type="compositionally biased region" description="Basic and acidic residues" evidence="2">
    <location>
        <begin position="816"/>
        <end position="833"/>
    </location>
</feature>
<keyword evidence="1" id="KW-0175">Coiled coil</keyword>
<evidence type="ECO:0000256" key="1">
    <source>
        <dbReference type="SAM" id="Coils"/>
    </source>
</evidence>
<feature type="compositionally biased region" description="Low complexity" evidence="2">
    <location>
        <begin position="846"/>
        <end position="859"/>
    </location>
</feature>
<feature type="coiled-coil region" evidence="1">
    <location>
        <begin position="537"/>
        <end position="589"/>
    </location>
</feature>
<proteinExistence type="predicted"/>
<protein>
    <submittedName>
        <fullName evidence="3">Uncharacterized protein</fullName>
    </submittedName>
</protein>
<feature type="compositionally biased region" description="Pro residues" evidence="2">
    <location>
        <begin position="521"/>
        <end position="533"/>
    </location>
</feature>
<feature type="region of interest" description="Disordered" evidence="2">
    <location>
        <begin position="227"/>
        <end position="259"/>
    </location>
</feature>
<feature type="compositionally biased region" description="Basic and acidic residues" evidence="2">
    <location>
        <begin position="184"/>
        <end position="193"/>
    </location>
</feature>
<feature type="compositionally biased region" description="Basic and acidic residues" evidence="2">
    <location>
        <begin position="443"/>
        <end position="453"/>
    </location>
</feature>
<feature type="compositionally biased region" description="Pro residues" evidence="2">
    <location>
        <begin position="798"/>
        <end position="809"/>
    </location>
</feature>
<feature type="region of interest" description="Disordered" evidence="2">
    <location>
        <begin position="1"/>
        <end position="36"/>
    </location>
</feature>
<feature type="compositionally biased region" description="Acidic residues" evidence="2">
    <location>
        <begin position="865"/>
        <end position="882"/>
    </location>
</feature>
<feature type="compositionally biased region" description="Low complexity" evidence="2">
    <location>
        <begin position="457"/>
        <end position="471"/>
    </location>
</feature>
<dbReference type="PANTHER" id="PTHR48125:SF10">
    <property type="entry name" value="OS12G0136300 PROTEIN"/>
    <property type="match status" value="1"/>
</dbReference>
<sequence length="882" mass="98532">MEAGTSAASPSEPPSAAAAAAAAAASSPAQRERERDTISLDEFRRLQQQLLELKAANYALEERCVKLQQDNVSFGSQAGKFFHRLTPKKLQQQQQQLLQMDTEPMQQNESSLQAEISSLRGQLSSLKTAYEQVVSEKEKMVEQAEELYKEQETALRTTLKEYYEQTQAEKEKERERQQQQQQQQHDDDHEHEAPPAAAAAASFDRLLAAIKDKVTPEALKAFLDERKREKQCTTETDTAEEASEEESAPPATVTDTQEEDTVSWVLEGLYALLTEHLQTEMQQTEREAPQPPQLHPARASTDTTLQMSESEGGGVSDEASETQKRFLTKIQRQQMELDTLRETVDRQTLQIQQLTMQVTEYKTSEGHNVAQKLEDLRTREAALEKQRTMLMQRLEEQSSAAKQAYEMKCAIQDLAQRLKERETQNTQLRDELLALRAEQSRMREEQILQHQEPRQPPAAAAAAGGERSPSASDTSIDQQAVGPSDLSDMDISVQESLSGGEERERSQREREEPLSPSPAALAPPPPPPPPPPTDSVEAALRLELDELKIEKAISERRARQELKEMKALLKTERDLKNRADRECQRLLAQAMDSQLHFQFTDEDIDEDEDAAAHGERGNGTHAEKRDERPDHRDHHTAGEPSSSSSSSSSTQGASAFQITKLQKLQKEKEILRTRVAELESLTNGLMDDLAKLQDSENALKMDLKGKSEIIAHLLKKYALAHEESFRAPPTSGRNIGSLFNRNKGAYRSLKPAEMERIMEETLLDNIRLRTDLQTIGDEFRRQLGHGHHHLMPSSSSAAPPPPPPPPPPLSVATTHTGDHHDHIDSETPLHEETVLFDAQHSHTHPHTPAATTPNAAAATERGEGDGEGEGEGDDREQDGELS</sequence>
<feature type="compositionally biased region" description="Polar residues" evidence="2">
    <location>
        <begin position="300"/>
        <end position="309"/>
    </location>
</feature>
<organism evidence="3 4">
    <name type="scientific">Vitrella brassicaformis (strain CCMP3155)</name>
    <dbReference type="NCBI Taxonomy" id="1169540"/>
    <lineage>
        <taxon>Eukaryota</taxon>
        <taxon>Sar</taxon>
        <taxon>Alveolata</taxon>
        <taxon>Colpodellida</taxon>
        <taxon>Vitrellaceae</taxon>
        <taxon>Vitrella</taxon>
    </lineage>
</organism>
<feature type="compositionally biased region" description="Basic and acidic residues" evidence="2">
    <location>
        <begin position="610"/>
        <end position="637"/>
    </location>
</feature>
<dbReference type="VEuPathDB" id="CryptoDB:Vbra_1996"/>
<feature type="compositionally biased region" description="Low complexity" evidence="2">
    <location>
        <begin position="1"/>
        <end position="29"/>
    </location>
</feature>
<dbReference type="OrthoDB" id="420735at2759"/>
<gene>
    <name evidence="3" type="ORF">Vbra_1996</name>
</gene>
<dbReference type="AlphaFoldDB" id="A0A0G4EFW2"/>
<feature type="coiled-coil region" evidence="1">
    <location>
        <begin position="43"/>
        <end position="70"/>
    </location>
</feature>